<keyword evidence="1" id="KW-0597">Phosphoprotein</keyword>
<feature type="domain" description="Response regulatory" evidence="2">
    <location>
        <begin position="27"/>
        <end position="146"/>
    </location>
</feature>
<dbReference type="SMART" id="SM00448">
    <property type="entry name" value="REC"/>
    <property type="match status" value="1"/>
</dbReference>
<protein>
    <recommendedName>
        <fullName evidence="2">Response regulatory domain-containing protein</fullName>
    </recommendedName>
</protein>
<dbReference type="SUPFAM" id="SSF52172">
    <property type="entry name" value="CheY-like"/>
    <property type="match status" value="1"/>
</dbReference>
<dbReference type="CDD" id="cd00156">
    <property type="entry name" value="REC"/>
    <property type="match status" value="1"/>
</dbReference>
<accession>A0A327K6Y2</accession>
<name>A0A327K6Y2_9BRAD</name>
<keyword evidence="4" id="KW-1185">Reference proteome</keyword>
<evidence type="ECO:0000256" key="1">
    <source>
        <dbReference type="PROSITE-ProRule" id="PRU00169"/>
    </source>
</evidence>
<evidence type="ECO:0000313" key="3">
    <source>
        <dbReference type="EMBL" id="RAI33533.1"/>
    </source>
</evidence>
<gene>
    <name evidence="3" type="ORF">CH338_22375</name>
</gene>
<dbReference type="EMBL" id="NPEU01000354">
    <property type="protein sequence ID" value="RAI33533.1"/>
    <property type="molecule type" value="Genomic_DNA"/>
</dbReference>
<dbReference type="OrthoDB" id="5181538at2"/>
<dbReference type="GO" id="GO:0000160">
    <property type="term" value="P:phosphorelay signal transduction system"/>
    <property type="evidence" value="ECO:0007669"/>
    <property type="project" value="InterPro"/>
</dbReference>
<evidence type="ECO:0000259" key="2">
    <source>
        <dbReference type="PROSITE" id="PS50110"/>
    </source>
</evidence>
<dbReference type="Gene3D" id="3.40.50.2300">
    <property type="match status" value="1"/>
</dbReference>
<evidence type="ECO:0000313" key="4">
    <source>
        <dbReference type="Proteomes" id="UP000248863"/>
    </source>
</evidence>
<dbReference type="PROSITE" id="PS50110">
    <property type="entry name" value="RESPONSE_REGULATORY"/>
    <property type="match status" value="1"/>
</dbReference>
<dbReference type="Proteomes" id="UP000248863">
    <property type="component" value="Unassembled WGS sequence"/>
</dbReference>
<sequence length="150" mass="15670">MRFGGNILLFSAGPPGAALQEGAIRKTVLVIDDDITSRSIICRVADRAGFAAIGVASVEEAELLIGSHVFDLVTLDIALGAGTAHDMLEALARLSFDKPIVVVSGMDPASVEAVMTTARGRDLRLLDGLMKPIDLGALKACFERVLVAPA</sequence>
<dbReference type="Pfam" id="PF00072">
    <property type="entry name" value="Response_reg"/>
    <property type="match status" value="1"/>
</dbReference>
<comment type="caution">
    <text evidence="3">The sequence shown here is derived from an EMBL/GenBank/DDBJ whole genome shotgun (WGS) entry which is preliminary data.</text>
</comment>
<reference evidence="3 4" key="1">
    <citation type="submission" date="2017-07" db="EMBL/GenBank/DDBJ databases">
        <title>Draft Genome Sequences of Select Purple Nonsulfur Bacteria.</title>
        <authorList>
            <person name="Lasarre B."/>
            <person name="Mckinlay J.B."/>
        </authorList>
    </citation>
    <scope>NUCLEOTIDE SEQUENCE [LARGE SCALE GENOMIC DNA]</scope>
    <source>
        <strain evidence="3 4">DSM 11907</strain>
    </source>
</reference>
<dbReference type="InterPro" id="IPR001789">
    <property type="entry name" value="Sig_transdc_resp-reg_receiver"/>
</dbReference>
<dbReference type="InterPro" id="IPR011006">
    <property type="entry name" value="CheY-like_superfamily"/>
</dbReference>
<proteinExistence type="predicted"/>
<dbReference type="AlphaFoldDB" id="A0A327K6Y2"/>
<organism evidence="3 4">
    <name type="scientific">Rhodoplanes elegans</name>
    <dbReference type="NCBI Taxonomy" id="29408"/>
    <lineage>
        <taxon>Bacteria</taxon>
        <taxon>Pseudomonadati</taxon>
        <taxon>Pseudomonadota</taxon>
        <taxon>Alphaproteobacteria</taxon>
        <taxon>Hyphomicrobiales</taxon>
        <taxon>Nitrobacteraceae</taxon>
        <taxon>Rhodoplanes</taxon>
    </lineage>
</organism>
<feature type="modified residue" description="4-aspartylphosphate" evidence="1">
    <location>
        <position position="76"/>
    </location>
</feature>